<protein>
    <submittedName>
        <fullName evidence="1">Uncharacterized protein</fullName>
    </submittedName>
</protein>
<evidence type="ECO:0000313" key="2">
    <source>
        <dbReference type="Proteomes" id="UP001596011"/>
    </source>
</evidence>
<name>A0ABV9HB47_9MICO</name>
<proteinExistence type="predicted"/>
<gene>
    <name evidence="1" type="ORF">ACFO6V_01185</name>
</gene>
<accession>A0ABV9HB47</accession>
<keyword evidence="2" id="KW-1185">Reference proteome</keyword>
<comment type="caution">
    <text evidence="1">The sequence shown here is derived from an EMBL/GenBank/DDBJ whole genome shotgun (WGS) entry which is preliminary data.</text>
</comment>
<reference evidence="2" key="1">
    <citation type="journal article" date="2019" name="Int. J. Syst. Evol. Microbiol.">
        <title>The Global Catalogue of Microorganisms (GCM) 10K type strain sequencing project: providing services to taxonomists for standard genome sequencing and annotation.</title>
        <authorList>
            <consortium name="The Broad Institute Genomics Platform"/>
            <consortium name="The Broad Institute Genome Sequencing Center for Infectious Disease"/>
            <person name="Wu L."/>
            <person name="Ma J."/>
        </authorList>
    </citation>
    <scope>NUCLEOTIDE SEQUENCE [LARGE SCALE GENOMIC DNA]</scope>
    <source>
        <strain evidence="2">CCUG 42722</strain>
    </source>
</reference>
<dbReference type="Proteomes" id="UP001596011">
    <property type="component" value="Unassembled WGS sequence"/>
</dbReference>
<evidence type="ECO:0000313" key="1">
    <source>
        <dbReference type="EMBL" id="MFC4626826.1"/>
    </source>
</evidence>
<dbReference type="RefSeq" id="WP_377131304.1">
    <property type="nucleotide sequence ID" value="NZ_JBHSFI010000001.1"/>
</dbReference>
<sequence>MGTYYEWVADLDVTEHDAPEVGRRVVEALVARGVILPELSPDAALGGDGHPAGPAWADTVEASASGESPWGVQVRVGRAVQDGGQFDVGSVTCPRCSATREFFGPPEEFGPTCSDEEGMGQFYAAAEAWSEGDAGSEADLECRACGVATPVVEWRAGGAALSCLAFVFWSWDELRPEVLRWVADATGGHRVASGSGKI</sequence>
<dbReference type="EMBL" id="JBHSFI010000001">
    <property type="protein sequence ID" value="MFC4626826.1"/>
    <property type="molecule type" value="Genomic_DNA"/>
</dbReference>
<organism evidence="1 2">
    <name type="scientific">Promicromonospora alba</name>
    <dbReference type="NCBI Taxonomy" id="1616110"/>
    <lineage>
        <taxon>Bacteria</taxon>
        <taxon>Bacillati</taxon>
        <taxon>Actinomycetota</taxon>
        <taxon>Actinomycetes</taxon>
        <taxon>Micrococcales</taxon>
        <taxon>Promicromonosporaceae</taxon>
        <taxon>Promicromonospora</taxon>
    </lineage>
</organism>